<evidence type="ECO:0000313" key="15">
    <source>
        <dbReference type="EMBL" id="KAK4248681.1"/>
    </source>
</evidence>
<evidence type="ECO:0000256" key="3">
    <source>
        <dbReference type="ARBA" id="ARBA00009077"/>
    </source>
</evidence>
<feature type="domain" description="ER membrane protein complex subunit 7 beta-sandwich" evidence="14">
    <location>
        <begin position="487"/>
        <end position="622"/>
    </location>
</feature>
<feature type="region of interest" description="Disordered" evidence="13">
    <location>
        <begin position="685"/>
        <end position="705"/>
    </location>
</feature>
<dbReference type="NCBIfam" id="TIGR01326">
    <property type="entry name" value="OAH_OAS_sulfhy"/>
    <property type="match status" value="1"/>
</dbReference>
<dbReference type="AlphaFoldDB" id="A0AAN7CVJ4"/>
<dbReference type="GO" id="GO:0030170">
    <property type="term" value="F:pyridoxal phosphate binding"/>
    <property type="evidence" value="ECO:0007669"/>
    <property type="project" value="InterPro"/>
</dbReference>
<dbReference type="InterPro" id="IPR054542">
    <property type="entry name" value="Cys_met_metab_PP"/>
</dbReference>
<comment type="similarity">
    <text evidence="3">Belongs to the trans-sulfuration enzymes family.</text>
</comment>
<dbReference type="GO" id="GO:0006535">
    <property type="term" value="P:cysteine biosynthetic process from serine"/>
    <property type="evidence" value="ECO:0007669"/>
    <property type="project" value="TreeGrafter"/>
</dbReference>
<dbReference type="Pfam" id="PF09430">
    <property type="entry name" value="EMC7_beta-sandw"/>
    <property type="match status" value="1"/>
</dbReference>
<comment type="subcellular location">
    <subcellularLocation>
        <location evidence="2">Cytoplasm</location>
    </subcellularLocation>
</comment>
<dbReference type="GO" id="GO:0003961">
    <property type="term" value="F:O-acetylhomoserine aminocarboxypropyltransferase activity"/>
    <property type="evidence" value="ECO:0007669"/>
    <property type="project" value="UniProtKB-EC"/>
</dbReference>
<evidence type="ECO:0000256" key="11">
    <source>
        <dbReference type="ARBA" id="ARBA00060627"/>
    </source>
</evidence>
<evidence type="ECO:0000256" key="8">
    <source>
        <dbReference type="ARBA" id="ARBA00023167"/>
    </source>
</evidence>
<dbReference type="Proteomes" id="UP001303647">
    <property type="component" value="Unassembled WGS sequence"/>
</dbReference>
<dbReference type="FunFam" id="3.90.1150.10:FF:000083">
    <property type="entry name" value="O-acetylhomoserine sulfhydrylase"/>
    <property type="match status" value="1"/>
</dbReference>
<dbReference type="InterPro" id="IPR000277">
    <property type="entry name" value="Cys/Met-Metab_PyrdxlP-dep_enz"/>
</dbReference>
<dbReference type="GO" id="GO:0005737">
    <property type="term" value="C:cytoplasm"/>
    <property type="evidence" value="ECO:0007669"/>
    <property type="project" value="UniProtKB-SubCell"/>
</dbReference>
<dbReference type="PROSITE" id="PS00868">
    <property type="entry name" value="CYS_MET_METAB_PP"/>
    <property type="match status" value="1"/>
</dbReference>
<evidence type="ECO:0000256" key="5">
    <source>
        <dbReference type="ARBA" id="ARBA00022605"/>
    </source>
</evidence>
<keyword evidence="6" id="KW-0808">Transferase</keyword>
<dbReference type="SUPFAM" id="SSF53383">
    <property type="entry name" value="PLP-dependent transferases"/>
    <property type="match status" value="1"/>
</dbReference>
<dbReference type="GO" id="GO:0004124">
    <property type="term" value="F:cysteine synthase activity"/>
    <property type="evidence" value="ECO:0007669"/>
    <property type="project" value="TreeGrafter"/>
</dbReference>
<evidence type="ECO:0000256" key="7">
    <source>
        <dbReference type="ARBA" id="ARBA00022898"/>
    </source>
</evidence>
<dbReference type="InterPro" id="IPR019008">
    <property type="entry name" value="Beta_sandwich_EMC7"/>
</dbReference>
<keyword evidence="16" id="KW-1185">Reference proteome</keyword>
<reference evidence="15" key="1">
    <citation type="journal article" date="2023" name="Mol. Phylogenet. Evol.">
        <title>Genome-scale phylogeny and comparative genomics of the fungal order Sordariales.</title>
        <authorList>
            <person name="Hensen N."/>
            <person name="Bonometti L."/>
            <person name="Westerberg I."/>
            <person name="Brannstrom I.O."/>
            <person name="Guillou S."/>
            <person name="Cros-Aarteil S."/>
            <person name="Calhoun S."/>
            <person name="Haridas S."/>
            <person name="Kuo A."/>
            <person name="Mondo S."/>
            <person name="Pangilinan J."/>
            <person name="Riley R."/>
            <person name="LaButti K."/>
            <person name="Andreopoulos B."/>
            <person name="Lipzen A."/>
            <person name="Chen C."/>
            <person name="Yan M."/>
            <person name="Daum C."/>
            <person name="Ng V."/>
            <person name="Clum A."/>
            <person name="Steindorff A."/>
            <person name="Ohm R.A."/>
            <person name="Martin F."/>
            <person name="Silar P."/>
            <person name="Natvig D.O."/>
            <person name="Lalanne C."/>
            <person name="Gautier V."/>
            <person name="Ament-Velasquez S.L."/>
            <person name="Kruys A."/>
            <person name="Hutchinson M.I."/>
            <person name="Powell A.J."/>
            <person name="Barry K."/>
            <person name="Miller A.N."/>
            <person name="Grigoriev I.V."/>
            <person name="Debuchy R."/>
            <person name="Gladieux P."/>
            <person name="Hiltunen Thoren M."/>
            <person name="Johannesson H."/>
        </authorList>
    </citation>
    <scope>NUCLEOTIDE SEQUENCE</scope>
    <source>
        <strain evidence="15">CBS 359.72</strain>
    </source>
</reference>
<evidence type="ECO:0000256" key="1">
    <source>
        <dbReference type="ARBA" id="ARBA00001933"/>
    </source>
</evidence>
<accession>A0AAN7CVJ4</accession>
<keyword evidence="7" id="KW-0663">Pyridoxal phosphate</keyword>
<evidence type="ECO:0000256" key="2">
    <source>
        <dbReference type="ARBA" id="ARBA00004496"/>
    </source>
</evidence>
<dbReference type="GO" id="GO:0071269">
    <property type="term" value="P:L-homocysteine biosynthetic process"/>
    <property type="evidence" value="ECO:0007669"/>
    <property type="project" value="TreeGrafter"/>
</dbReference>
<dbReference type="Gene3D" id="3.90.1150.10">
    <property type="entry name" value="Aspartate Aminotransferase, domain 1"/>
    <property type="match status" value="1"/>
</dbReference>
<organism evidence="15 16">
    <name type="scientific">Corynascus novoguineensis</name>
    <dbReference type="NCBI Taxonomy" id="1126955"/>
    <lineage>
        <taxon>Eukaryota</taxon>
        <taxon>Fungi</taxon>
        <taxon>Dikarya</taxon>
        <taxon>Ascomycota</taxon>
        <taxon>Pezizomycotina</taxon>
        <taxon>Sordariomycetes</taxon>
        <taxon>Sordariomycetidae</taxon>
        <taxon>Sordariales</taxon>
        <taxon>Chaetomiaceae</taxon>
        <taxon>Corynascus</taxon>
    </lineage>
</organism>
<comment type="pathway">
    <text evidence="11">Amino-acid biosynthesis; L-methionine biosynthesis via de novo pathway; L-homocysteine from O-acetyl-L-homoserine.</text>
</comment>
<proteinExistence type="inferred from homology"/>
<reference evidence="15" key="2">
    <citation type="submission" date="2023-05" db="EMBL/GenBank/DDBJ databases">
        <authorList>
            <consortium name="Lawrence Berkeley National Laboratory"/>
            <person name="Steindorff A."/>
            <person name="Hensen N."/>
            <person name="Bonometti L."/>
            <person name="Westerberg I."/>
            <person name="Brannstrom I.O."/>
            <person name="Guillou S."/>
            <person name="Cros-Aarteil S."/>
            <person name="Calhoun S."/>
            <person name="Haridas S."/>
            <person name="Kuo A."/>
            <person name="Mondo S."/>
            <person name="Pangilinan J."/>
            <person name="Riley R."/>
            <person name="Labutti K."/>
            <person name="Andreopoulos B."/>
            <person name="Lipzen A."/>
            <person name="Chen C."/>
            <person name="Yanf M."/>
            <person name="Daum C."/>
            <person name="Ng V."/>
            <person name="Clum A."/>
            <person name="Ohm R."/>
            <person name="Martin F."/>
            <person name="Silar P."/>
            <person name="Natvig D."/>
            <person name="Lalanne C."/>
            <person name="Gautier V."/>
            <person name="Ament-Velasquez S.L."/>
            <person name="Kruys A."/>
            <person name="Hutchinson M.I."/>
            <person name="Powell A.J."/>
            <person name="Barry K."/>
            <person name="Miller A.N."/>
            <person name="Grigoriev I.V."/>
            <person name="Debuchy R."/>
            <person name="Gladieux P."/>
            <person name="Thoren M.H."/>
            <person name="Johannesson H."/>
        </authorList>
    </citation>
    <scope>NUCLEOTIDE SEQUENCE</scope>
    <source>
        <strain evidence="15">CBS 359.72</strain>
    </source>
</reference>
<comment type="cofactor">
    <cofactor evidence="1">
        <name>pyridoxal 5'-phosphate</name>
        <dbReference type="ChEBI" id="CHEBI:597326"/>
    </cofactor>
</comment>
<keyword evidence="4" id="KW-0963">Cytoplasm</keyword>
<comment type="catalytic activity">
    <reaction evidence="9">
        <text>O-acetyl-L-homoserine + methanethiol = L-methionine + acetate + H(+)</text>
        <dbReference type="Rhea" id="RHEA:10048"/>
        <dbReference type="ChEBI" id="CHEBI:15378"/>
        <dbReference type="ChEBI" id="CHEBI:16007"/>
        <dbReference type="ChEBI" id="CHEBI:30089"/>
        <dbReference type="ChEBI" id="CHEBI:57716"/>
        <dbReference type="ChEBI" id="CHEBI:57844"/>
        <dbReference type="EC" id="2.5.1.49"/>
    </reaction>
</comment>
<evidence type="ECO:0000256" key="6">
    <source>
        <dbReference type="ARBA" id="ARBA00022679"/>
    </source>
</evidence>
<dbReference type="FunFam" id="3.40.640.10:FF:000035">
    <property type="entry name" value="O-succinylhomoserine sulfhydrylase"/>
    <property type="match status" value="1"/>
</dbReference>
<evidence type="ECO:0000256" key="12">
    <source>
        <dbReference type="ARBA" id="ARBA00066529"/>
    </source>
</evidence>
<sequence length="705" mass="75272">MSAPQKFETLQLHAGQEPDPATNSRGVPIYATTSYVFNDSAHGARLFGLKEFGNIYSRIMNPTVDVFEKRIAALEGGVAAVAASSGQAAQFMAIATLAHSGDNIVSTSNLYGGTYNQFKVLFARFGITTKFVNGDKPEDIAAAIDDKTKAVYIESIGNPRYNVPDFEAIVKVAHEAGVPVVVDNTFGAGGYFVRPIEHGADIVVHSATKWIGGHGTTVAGIIVDSGKFDWGKHGKRFPQMVEPSDGYHGLKFWDTFGPITFAIRARVEVLRDLGACLNPFAAQQLLLGIETLSLRAERHAQNALALARYLEKSEYVSWVSYPGLESHQSHETAKKYLKRGFGGVLSFGVKGGGAAGSQIVDGFKLISNLANVGDSKTLAIHPWTTTHEQLTDEEKISSGVTEDLIRISVGTEHIDDIIADFEQSEKEMRLPALLLTTFLGAVGVLPSSTLLAAAAAASSKETTGSSTTTTTTTITLRIPASPPLLPNPHLLPASTRATLTALGVSLSAPLSVHNTFVFRDVPAGSYLVDVHCPTYAFAPLRLDVAVPRESAEVKVGAWETFRGNDWDNKGPAVPVTTAGAGGNGGTEAAVMVDVRPVGPKGYFMERSSFSVLSIFKNPIILLSMVSMALFFGMPKLVENMDPEMRAEWEERQKDNPMNAIMGAASGQNANPMGSFDMAAFLAGSGSNNKAEEGSAKGKGESKKKR</sequence>
<dbReference type="Pfam" id="PF01053">
    <property type="entry name" value="Cys_Met_Meta_PP"/>
    <property type="match status" value="1"/>
</dbReference>
<comment type="caution">
    <text evidence="15">The sequence shown here is derived from an EMBL/GenBank/DDBJ whole genome shotgun (WGS) entry which is preliminary data.</text>
</comment>
<dbReference type="CDD" id="cd00614">
    <property type="entry name" value="CGS_like"/>
    <property type="match status" value="1"/>
</dbReference>
<dbReference type="InterPro" id="IPR015424">
    <property type="entry name" value="PyrdxlP-dep_Trfase"/>
</dbReference>
<dbReference type="EC" id="2.5.1.49" evidence="12"/>
<keyword evidence="5" id="KW-0028">Amino-acid biosynthesis</keyword>
<evidence type="ECO:0000256" key="4">
    <source>
        <dbReference type="ARBA" id="ARBA00022490"/>
    </source>
</evidence>
<dbReference type="GO" id="GO:0019346">
    <property type="term" value="P:transsulfuration"/>
    <property type="evidence" value="ECO:0007669"/>
    <property type="project" value="InterPro"/>
</dbReference>
<dbReference type="Gene3D" id="3.40.640.10">
    <property type="entry name" value="Type I PLP-dependent aspartate aminotransferase-like (Major domain)"/>
    <property type="match status" value="1"/>
</dbReference>
<gene>
    <name evidence="15" type="ORF">C7999DRAFT_40187</name>
</gene>
<evidence type="ECO:0000256" key="9">
    <source>
        <dbReference type="ARBA" id="ARBA00050655"/>
    </source>
</evidence>
<dbReference type="InterPro" id="IPR006235">
    <property type="entry name" value="OAc-hSer/O-AcSer_sulfhydrylase"/>
</dbReference>
<evidence type="ECO:0000259" key="14">
    <source>
        <dbReference type="Pfam" id="PF09430"/>
    </source>
</evidence>
<protein>
    <recommendedName>
        <fullName evidence="12">O-acetylhomoserine aminocarboxypropyltransferase</fullName>
        <ecNumber evidence="12">2.5.1.49</ecNumber>
    </recommendedName>
</protein>
<evidence type="ECO:0000313" key="16">
    <source>
        <dbReference type="Proteomes" id="UP001303647"/>
    </source>
</evidence>
<name>A0AAN7CVJ4_9PEZI</name>
<dbReference type="InterPro" id="IPR015421">
    <property type="entry name" value="PyrdxlP-dep_Trfase_major"/>
</dbReference>
<evidence type="ECO:0000256" key="13">
    <source>
        <dbReference type="SAM" id="MobiDB-lite"/>
    </source>
</evidence>
<comment type="catalytic activity">
    <reaction evidence="10">
        <text>O-acetyl-L-homoserine + hydrogen sulfide = L-homocysteine + acetate</text>
        <dbReference type="Rhea" id="RHEA:27822"/>
        <dbReference type="ChEBI" id="CHEBI:29919"/>
        <dbReference type="ChEBI" id="CHEBI:30089"/>
        <dbReference type="ChEBI" id="CHEBI:57716"/>
        <dbReference type="ChEBI" id="CHEBI:58199"/>
        <dbReference type="EC" id="2.5.1.49"/>
    </reaction>
</comment>
<dbReference type="EMBL" id="MU857634">
    <property type="protein sequence ID" value="KAK4248681.1"/>
    <property type="molecule type" value="Genomic_DNA"/>
</dbReference>
<evidence type="ECO:0000256" key="10">
    <source>
        <dbReference type="ARBA" id="ARBA00052629"/>
    </source>
</evidence>
<feature type="region of interest" description="Disordered" evidence="13">
    <location>
        <begin position="1"/>
        <end position="24"/>
    </location>
</feature>
<feature type="compositionally biased region" description="Basic and acidic residues" evidence="13">
    <location>
        <begin position="689"/>
        <end position="705"/>
    </location>
</feature>
<dbReference type="PANTHER" id="PTHR43797">
    <property type="entry name" value="HOMOCYSTEINE/CYSTEINE SYNTHASE"/>
    <property type="match status" value="1"/>
</dbReference>
<dbReference type="InterPro" id="IPR015422">
    <property type="entry name" value="PyrdxlP-dep_Trfase_small"/>
</dbReference>
<keyword evidence="8" id="KW-0486">Methionine biosynthesis</keyword>
<dbReference type="PANTHER" id="PTHR43797:SF2">
    <property type="entry name" value="HOMOCYSTEINE_CYSTEINE SYNTHASE"/>
    <property type="match status" value="1"/>
</dbReference>